<reference evidence="1 2" key="1">
    <citation type="journal article" date="2019" name="Sci. Rep.">
        <title>Orb-weaving spider Araneus ventricosus genome elucidates the spidroin gene catalogue.</title>
        <authorList>
            <person name="Kono N."/>
            <person name="Nakamura H."/>
            <person name="Ohtoshi R."/>
            <person name="Moran D.A.P."/>
            <person name="Shinohara A."/>
            <person name="Yoshida Y."/>
            <person name="Fujiwara M."/>
            <person name="Mori M."/>
            <person name="Tomita M."/>
            <person name="Arakawa K."/>
        </authorList>
    </citation>
    <scope>NUCLEOTIDE SEQUENCE [LARGE SCALE GENOMIC DNA]</scope>
</reference>
<sequence length="149" mass="16912">WLENSDVANRALDMLPHLKSYVDGVEKNKEAPCSNSYNLIKEAIKDKLLPSKLTIFRTVACELGLIERFVGKDVLMKNSILEIDINDIKSLCTDKQMDLDISTLSCIRKSQVPEKDATALRKECMQFLLNCLQKMRECSPLIYSLTKAV</sequence>
<evidence type="ECO:0000313" key="2">
    <source>
        <dbReference type="Proteomes" id="UP000499080"/>
    </source>
</evidence>
<feature type="non-terminal residue" evidence="1">
    <location>
        <position position="1"/>
    </location>
</feature>
<accession>A0A4Y2AY70</accession>
<evidence type="ECO:0000313" key="1">
    <source>
        <dbReference type="EMBL" id="GBL83794.1"/>
    </source>
</evidence>
<keyword evidence="2" id="KW-1185">Reference proteome</keyword>
<comment type="caution">
    <text evidence="1">The sequence shown here is derived from an EMBL/GenBank/DDBJ whole genome shotgun (WGS) entry which is preliminary data.</text>
</comment>
<dbReference type="EMBL" id="BGPR01233378">
    <property type="protein sequence ID" value="GBL83794.1"/>
    <property type="molecule type" value="Genomic_DNA"/>
</dbReference>
<protein>
    <submittedName>
        <fullName evidence="1">Uncharacterized protein</fullName>
    </submittedName>
</protein>
<organism evidence="1 2">
    <name type="scientific">Araneus ventricosus</name>
    <name type="common">Orbweaver spider</name>
    <name type="synonym">Epeira ventricosa</name>
    <dbReference type="NCBI Taxonomy" id="182803"/>
    <lineage>
        <taxon>Eukaryota</taxon>
        <taxon>Metazoa</taxon>
        <taxon>Ecdysozoa</taxon>
        <taxon>Arthropoda</taxon>
        <taxon>Chelicerata</taxon>
        <taxon>Arachnida</taxon>
        <taxon>Araneae</taxon>
        <taxon>Araneomorphae</taxon>
        <taxon>Entelegynae</taxon>
        <taxon>Araneoidea</taxon>
        <taxon>Araneidae</taxon>
        <taxon>Araneus</taxon>
    </lineage>
</organism>
<name>A0A4Y2AY70_ARAVE</name>
<dbReference type="OrthoDB" id="7697627at2759"/>
<proteinExistence type="predicted"/>
<dbReference type="AlphaFoldDB" id="A0A4Y2AY70"/>
<dbReference type="Proteomes" id="UP000499080">
    <property type="component" value="Unassembled WGS sequence"/>
</dbReference>
<gene>
    <name evidence="1" type="ORF">AVEN_71228_1</name>
</gene>